<sequence>MNLSINSLAFNENKSWVSFSVGKIALIIDINQKSLVTKIEHPDSVSTMAFNKTGTWFVSGCEDKKVYLWKCEDWKLYEMRQAEKGGISHVMFSPNDDGIIYTDQINCYFLPFDPEAKREVKTIDEWIAILKKEKKDNSSPSKILLGHLSIITDICLSFDNNFLITSDVARRIRVAHYPNTYEIESFCFGHLDSVTCLGIPFSEKKPLLLSGGGQFDSCINLWNYETGKPLFHFPLVGPLEKNVISLSCCPVNPNLFAFILEDFTKIFLFQITENFEIKPFKDIELEKNQEKQILEKISFDSKGNLWIIGKNPSVRVFNYPDFKEDLDFQKETSKFFEISFEEEYEAKENKRRERKKKTKSIIQPGVDYTQEEIQNEIKRKRTQKSRQNRNAKDYI</sequence>
<keyword evidence="2 6" id="KW-0853">WD repeat</keyword>
<dbReference type="OMA" id="CVWDTKD"/>
<organism evidence="8 9">
    <name type="scientific">Anaeramoeba ignava</name>
    <name type="common">Anaerobic marine amoeba</name>
    <dbReference type="NCBI Taxonomy" id="1746090"/>
    <lineage>
        <taxon>Eukaryota</taxon>
        <taxon>Metamonada</taxon>
        <taxon>Anaeramoebidae</taxon>
        <taxon>Anaeramoeba</taxon>
    </lineage>
</organism>
<evidence type="ECO:0000256" key="6">
    <source>
        <dbReference type="PROSITE-ProRule" id="PRU00221"/>
    </source>
</evidence>
<dbReference type="SUPFAM" id="SSF50978">
    <property type="entry name" value="WD40 repeat-like"/>
    <property type="match status" value="1"/>
</dbReference>
<dbReference type="Gene3D" id="2.130.10.10">
    <property type="entry name" value="YVTN repeat-like/Quinoprotein amine dehydrogenase"/>
    <property type="match status" value="2"/>
</dbReference>
<dbReference type="InterPro" id="IPR015943">
    <property type="entry name" value="WD40/YVTN_repeat-like_dom_sf"/>
</dbReference>
<reference evidence="8" key="1">
    <citation type="submission" date="2022-10" db="EMBL/GenBank/DDBJ databases">
        <title>Novel sulphate-reducing endosymbionts in the free-living metamonad Anaeramoeba.</title>
        <authorList>
            <person name="Jerlstrom-Hultqvist J."/>
            <person name="Cepicka I."/>
            <person name="Gallot-Lavallee L."/>
            <person name="Salas-Leiva D."/>
            <person name="Curtis B.A."/>
            <person name="Zahonova K."/>
            <person name="Pipaliya S."/>
            <person name="Dacks J."/>
            <person name="Roger A.J."/>
        </authorList>
    </citation>
    <scope>NUCLEOTIDE SEQUENCE</scope>
    <source>
        <strain evidence="8">BMAN</strain>
    </source>
</reference>
<dbReference type="PROSITE" id="PS50294">
    <property type="entry name" value="WD_REPEATS_REGION"/>
    <property type="match status" value="1"/>
</dbReference>
<feature type="region of interest" description="Disordered" evidence="7">
    <location>
        <begin position="372"/>
        <end position="395"/>
    </location>
</feature>
<dbReference type="InterPro" id="IPR036322">
    <property type="entry name" value="WD40_repeat_dom_sf"/>
</dbReference>
<comment type="subcellular location">
    <subcellularLocation>
        <location evidence="1">Nucleus</location>
    </subcellularLocation>
</comment>
<dbReference type="GO" id="GO:0005829">
    <property type="term" value="C:cytosol"/>
    <property type="evidence" value="ECO:0007669"/>
    <property type="project" value="TreeGrafter"/>
</dbReference>
<accession>A0A9Q0LBR1</accession>
<dbReference type="PANTHER" id="PTHR16288:SF0">
    <property type="entry name" value="TRNA (GUANINE-N(7)-)-METHYLTRANSFERASE NON-CATALYTIC SUBUNIT WDR4"/>
    <property type="match status" value="1"/>
</dbReference>
<dbReference type="InterPro" id="IPR028884">
    <property type="entry name" value="Trm82"/>
</dbReference>
<keyword evidence="3" id="KW-0819">tRNA processing</keyword>
<dbReference type="Proteomes" id="UP001149090">
    <property type="component" value="Unassembled WGS sequence"/>
</dbReference>
<evidence type="ECO:0000256" key="4">
    <source>
        <dbReference type="ARBA" id="ARBA00022737"/>
    </source>
</evidence>
<dbReference type="InterPro" id="IPR001680">
    <property type="entry name" value="WD40_rpt"/>
</dbReference>
<keyword evidence="9" id="KW-1185">Reference proteome</keyword>
<dbReference type="GO" id="GO:0006400">
    <property type="term" value="P:tRNA modification"/>
    <property type="evidence" value="ECO:0007669"/>
    <property type="project" value="TreeGrafter"/>
</dbReference>
<feature type="repeat" description="WD" evidence="6">
    <location>
        <begin position="38"/>
        <end position="70"/>
    </location>
</feature>
<dbReference type="OrthoDB" id="339900at2759"/>
<keyword evidence="5" id="KW-0539">Nucleus</keyword>
<dbReference type="GO" id="GO:0005634">
    <property type="term" value="C:nucleus"/>
    <property type="evidence" value="ECO:0007669"/>
    <property type="project" value="UniProtKB-SubCell"/>
</dbReference>
<evidence type="ECO:0000256" key="7">
    <source>
        <dbReference type="SAM" id="MobiDB-lite"/>
    </source>
</evidence>
<evidence type="ECO:0000313" key="9">
    <source>
        <dbReference type="Proteomes" id="UP001149090"/>
    </source>
</evidence>
<evidence type="ECO:0000256" key="5">
    <source>
        <dbReference type="ARBA" id="ARBA00023242"/>
    </source>
</evidence>
<evidence type="ECO:0000313" key="8">
    <source>
        <dbReference type="EMBL" id="KAJ5070176.1"/>
    </source>
</evidence>
<dbReference type="GO" id="GO:0043527">
    <property type="term" value="C:tRNA methyltransferase complex"/>
    <property type="evidence" value="ECO:0007669"/>
    <property type="project" value="TreeGrafter"/>
</dbReference>
<dbReference type="PANTHER" id="PTHR16288">
    <property type="entry name" value="WD40 REPEAT PROTEIN 4"/>
    <property type="match status" value="1"/>
</dbReference>
<comment type="caution">
    <text evidence="8">The sequence shown here is derived from an EMBL/GenBank/DDBJ whole genome shotgun (WGS) entry which is preliminary data.</text>
</comment>
<feature type="compositionally biased region" description="Basic residues" evidence="7">
    <location>
        <begin position="378"/>
        <end position="389"/>
    </location>
</feature>
<dbReference type="AlphaFoldDB" id="A0A9Q0LBR1"/>
<dbReference type="PROSITE" id="PS50082">
    <property type="entry name" value="WD_REPEATS_2"/>
    <property type="match status" value="1"/>
</dbReference>
<name>A0A9Q0LBR1_ANAIG</name>
<evidence type="ECO:0000256" key="1">
    <source>
        <dbReference type="ARBA" id="ARBA00004123"/>
    </source>
</evidence>
<dbReference type="GO" id="GO:0036265">
    <property type="term" value="P:RNA (guanine-N7)-methylation"/>
    <property type="evidence" value="ECO:0007669"/>
    <property type="project" value="InterPro"/>
</dbReference>
<gene>
    <name evidence="8" type="ORF">M0811_11205</name>
</gene>
<dbReference type="Pfam" id="PF00400">
    <property type="entry name" value="WD40"/>
    <property type="match status" value="3"/>
</dbReference>
<keyword evidence="4" id="KW-0677">Repeat</keyword>
<evidence type="ECO:0000256" key="2">
    <source>
        <dbReference type="ARBA" id="ARBA00022574"/>
    </source>
</evidence>
<proteinExistence type="predicted"/>
<evidence type="ECO:0000256" key="3">
    <source>
        <dbReference type="ARBA" id="ARBA00022694"/>
    </source>
</evidence>
<protein>
    <submittedName>
        <fullName evidence="8">Wd40 repeat protein</fullName>
    </submittedName>
</protein>
<dbReference type="SMART" id="SM00320">
    <property type="entry name" value="WD40"/>
    <property type="match status" value="3"/>
</dbReference>
<dbReference type="EMBL" id="JAPDFW010000098">
    <property type="protein sequence ID" value="KAJ5070176.1"/>
    <property type="molecule type" value="Genomic_DNA"/>
</dbReference>